<dbReference type="PANTHER" id="PTHR47893:SF1">
    <property type="entry name" value="REGULATORY PROTEIN PCHR"/>
    <property type="match status" value="1"/>
</dbReference>
<evidence type="ECO:0000313" key="6">
    <source>
        <dbReference type="Proteomes" id="UP000270626"/>
    </source>
</evidence>
<evidence type="ECO:0000256" key="3">
    <source>
        <dbReference type="ARBA" id="ARBA00023163"/>
    </source>
</evidence>
<evidence type="ECO:0000313" key="5">
    <source>
        <dbReference type="EMBL" id="RKT59262.1"/>
    </source>
</evidence>
<feature type="domain" description="HTH araC/xylS-type" evidence="4">
    <location>
        <begin position="222"/>
        <end position="320"/>
    </location>
</feature>
<dbReference type="PROSITE" id="PS01124">
    <property type="entry name" value="HTH_ARAC_FAMILY_2"/>
    <property type="match status" value="1"/>
</dbReference>
<evidence type="ECO:0000259" key="4">
    <source>
        <dbReference type="PROSITE" id="PS01124"/>
    </source>
</evidence>
<reference evidence="5 6" key="1">
    <citation type="submission" date="2018-10" db="EMBL/GenBank/DDBJ databases">
        <title>Genomic Encyclopedia of Type Strains, Phase IV (KMG-IV): sequencing the most valuable type-strain genomes for metagenomic binning, comparative biology and taxonomic classification.</title>
        <authorList>
            <person name="Goeker M."/>
        </authorList>
    </citation>
    <scope>NUCLEOTIDE SEQUENCE [LARGE SCALE GENOMIC DNA]</scope>
    <source>
        <strain evidence="5 6">DSM 23841</strain>
    </source>
</reference>
<dbReference type="Pfam" id="PF12833">
    <property type="entry name" value="HTH_18"/>
    <property type="match status" value="1"/>
</dbReference>
<name>A0A495WC49_9RHOO</name>
<keyword evidence="1" id="KW-0805">Transcription regulation</keyword>
<evidence type="ECO:0000256" key="2">
    <source>
        <dbReference type="ARBA" id="ARBA00023125"/>
    </source>
</evidence>
<comment type="caution">
    <text evidence="5">The sequence shown here is derived from an EMBL/GenBank/DDBJ whole genome shotgun (WGS) entry which is preliminary data.</text>
</comment>
<sequence length="321" mass="35401">MFAVKKTPLPVIDADYLFRRIGEGFAIPYKPARSELLDGVFFQTGLRGGLGLQCTDIVHLCNLNTAYALMPAGTKVIVKLEGNARVRLDGQLLDLDAGDGDAAQPVATVLTLARPVRFTRSSIAGTRERMVVITLSPTWMDEAGLAGRLPGRHLGQLAWSPSQRTLAAVEQLLRPGDAEDPLVRLAMEGHCLDIIGDAFAQLLSKEFSQDHGLAPTHYRRICRLRRLLDSGAADRLDMHGIAQQMGCNATTLQQHFRQAFACTIFDYLRQRRLERAAAALQRDGVSVARAAEIAGYTSQANFSTAFRRHFGQPPKYFRSRL</sequence>
<dbReference type="OrthoDB" id="8766450at2"/>
<organism evidence="5 6">
    <name type="scientific">Azonexus fungiphilus</name>
    <dbReference type="NCBI Taxonomy" id="146940"/>
    <lineage>
        <taxon>Bacteria</taxon>
        <taxon>Pseudomonadati</taxon>
        <taxon>Pseudomonadota</taxon>
        <taxon>Betaproteobacteria</taxon>
        <taxon>Rhodocyclales</taxon>
        <taxon>Azonexaceae</taxon>
        <taxon>Azonexus</taxon>
    </lineage>
</organism>
<protein>
    <submittedName>
        <fullName evidence="5">AraC family transcriptional regulator</fullName>
    </submittedName>
</protein>
<dbReference type="SMART" id="SM00342">
    <property type="entry name" value="HTH_ARAC"/>
    <property type="match status" value="1"/>
</dbReference>
<dbReference type="Proteomes" id="UP000270626">
    <property type="component" value="Unassembled WGS sequence"/>
</dbReference>
<dbReference type="GO" id="GO:0043565">
    <property type="term" value="F:sequence-specific DNA binding"/>
    <property type="evidence" value="ECO:0007669"/>
    <property type="project" value="InterPro"/>
</dbReference>
<dbReference type="AlphaFoldDB" id="A0A495WC49"/>
<dbReference type="PROSITE" id="PS00041">
    <property type="entry name" value="HTH_ARAC_FAMILY_1"/>
    <property type="match status" value="1"/>
</dbReference>
<keyword evidence="2" id="KW-0238">DNA-binding</keyword>
<dbReference type="EMBL" id="RBXP01000013">
    <property type="protein sequence ID" value="RKT59262.1"/>
    <property type="molecule type" value="Genomic_DNA"/>
</dbReference>
<gene>
    <name evidence="5" type="ORF">DFR40_1146</name>
</gene>
<keyword evidence="3" id="KW-0804">Transcription</keyword>
<dbReference type="InterPro" id="IPR018062">
    <property type="entry name" value="HTH_AraC-typ_CS"/>
</dbReference>
<dbReference type="PANTHER" id="PTHR47893">
    <property type="entry name" value="REGULATORY PROTEIN PCHR"/>
    <property type="match status" value="1"/>
</dbReference>
<accession>A0A495WC49</accession>
<dbReference type="RefSeq" id="WP_121457517.1">
    <property type="nucleotide sequence ID" value="NZ_RBXP01000013.1"/>
</dbReference>
<dbReference type="Gene3D" id="1.10.10.60">
    <property type="entry name" value="Homeodomain-like"/>
    <property type="match status" value="1"/>
</dbReference>
<dbReference type="InterPro" id="IPR018060">
    <property type="entry name" value="HTH_AraC"/>
</dbReference>
<dbReference type="SUPFAM" id="SSF46689">
    <property type="entry name" value="Homeodomain-like"/>
    <property type="match status" value="2"/>
</dbReference>
<dbReference type="InterPro" id="IPR009057">
    <property type="entry name" value="Homeodomain-like_sf"/>
</dbReference>
<dbReference type="InterPro" id="IPR053142">
    <property type="entry name" value="PchR_regulatory_protein"/>
</dbReference>
<evidence type="ECO:0000256" key="1">
    <source>
        <dbReference type="ARBA" id="ARBA00023015"/>
    </source>
</evidence>
<dbReference type="GO" id="GO:0003700">
    <property type="term" value="F:DNA-binding transcription factor activity"/>
    <property type="evidence" value="ECO:0007669"/>
    <property type="project" value="InterPro"/>
</dbReference>
<proteinExistence type="predicted"/>
<keyword evidence="6" id="KW-1185">Reference proteome</keyword>